<keyword evidence="7" id="KW-0007">Acetylation</keyword>
<dbReference type="Pfam" id="PF09032">
    <property type="entry name" value="Siah-Interact_N"/>
    <property type="match status" value="1"/>
</dbReference>
<keyword evidence="4" id="KW-0963">Cytoplasm</keyword>
<evidence type="ECO:0000256" key="3">
    <source>
        <dbReference type="ARBA" id="ARBA00015702"/>
    </source>
</evidence>
<evidence type="ECO:0000313" key="15">
    <source>
        <dbReference type="Proteomes" id="UP000677228"/>
    </source>
</evidence>
<dbReference type="Gene3D" id="2.60.40.790">
    <property type="match status" value="1"/>
</dbReference>
<dbReference type="EMBL" id="CAJNOK010012611">
    <property type="protein sequence ID" value="CAF1167202.1"/>
    <property type="molecule type" value="Genomic_DNA"/>
</dbReference>
<evidence type="ECO:0000259" key="11">
    <source>
        <dbReference type="PROSITE" id="PS51048"/>
    </source>
</evidence>
<reference evidence="13" key="1">
    <citation type="submission" date="2021-02" db="EMBL/GenBank/DDBJ databases">
        <authorList>
            <person name="Nowell W R."/>
        </authorList>
    </citation>
    <scope>NUCLEOTIDE SEQUENCE</scope>
</reference>
<dbReference type="GO" id="GO:0005634">
    <property type="term" value="C:nucleus"/>
    <property type="evidence" value="ECO:0007669"/>
    <property type="project" value="UniProtKB-SubCell"/>
</dbReference>
<dbReference type="PANTHER" id="PTHR13164:SF3">
    <property type="entry name" value="CALCYCLIN-BINDING PROTEIN"/>
    <property type="match status" value="1"/>
</dbReference>
<dbReference type="GO" id="GO:0031625">
    <property type="term" value="F:ubiquitin protein ligase binding"/>
    <property type="evidence" value="ECO:0007669"/>
    <property type="project" value="InterPro"/>
</dbReference>
<dbReference type="InterPro" id="IPR008978">
    <property type="entry name" value="HSP20-like_chaperone"/>
</dbReference>
<organism evidence="13 15">
    <name type="scientific">Didymodactylos carnosus</name>
    <dbReference type="NCBI Taxonomy" id="1234261"/>
    <lineage>
        <taxon>Eukaryota</taxon>
        <taxon>Metazoa</taxon>
        <taxon>Spiralia</taxon>
        <taxon>Gnathifera</taxon>
        <taxon>Rotifera</taxon>
        <taxon>Eurotatoria</taxon>
        <taxon>Bdelloidea</taxon>
        <taxon>Philodinida</taxon>
        <taxon>Philodinidae</taxon>
        <taxon>Didymodactylos</taxon>
    </lineage>
</organism>
<dbReference type="InterPro" id="IPR037201">
    <property type="entry name" value="CacyBP_N"/>
</dbReference>
<evidence type="ECO:0000313" key="13">
    <source>
        <dbReference type="EMBL" id="CAF1167202.1"/>
    </source>
</evidence>
<dbReference type="InterPro" id="IPR007052">
    <property type="entry name" value="CS_dom"/>
</dbReference>
<dbReference type="EMBL" id="CAJOBA010034135">
    <property type="protein sequence ID" value="CAF3978681.1"/>
    <property type="molecule type" value="Genomic_DNA"/>
</dbReference>
<comment type="caution">
    <text evidence="13">The sequence shown here is derived from an EMBL/GenBank/DDBJ whole genome shotgun (WGS) entry which is preliminary data.</text>
</comment>
<name>A0A8S2E9F9_9BILA</name>
<dbReference type="InterPro" id="IPR052289">
    <property type="entry name" value="Calcyclin-binding_UBL-bridge"/>
</dbReference>
<comment type="subcellular location">
    <subcellularLocation>
        <location evidence="2">Cytoplasm</location>
    </subcellularLocation>
    <subcellularLocation>
        <location evidence="1">Nucleus</location>
    </subcellularLocation>
</comment>
<dbReference type="FunFam" id="2.60.40.790:FF:000040">
    <property type="entry name" value="Calcyclin binding protein"/>
    <property type="match status" value="1"/>
</dbReference>
<evidence type="ECO:0000256" key="4">
    <source>
        <dbReference type="ARBA" id="ARBA00022490"/>
    </source>
</evidence>
<dbReference type="InterPro" id="IPR007699">
    <property type="entry name" value="SGS_dom"/>
</dbReference>
<evidence type="ECO:0000256" key="1">
    <source>
        <dbReference type="ARBA" id="ARBA00004123"/>
    </source>
</evidence>
<accession>A0A8S2E9F9</accession>
<dbReference type="GO" id="GO:0015631">
    <property type="term" value="F:tubulin binding"/>
    <property type="evidence" value="ECO:0007669"/>
    <property type="project" value="InterPro"/>
</dbReference>
<proteinExistence type="predicted"/>
<sequence length="286" mass="33680">NALFITLQLWVNVKELLDNYILVVENYYSQQLKYLIFEMKQKQCEQAYQQAFRMIIVLNLDIDEIKKFHEQSQRPRIKQFLEIQLRKYQTELLSLKEKQQQQNDNKTGEKAVSAQASATTSTNRSYNKDITLYAWDQSDKFVKLYVQDLNGVSNLAEDQIKCTFEQRGFQLEINNLNNVNYTFKLRKLLNEILPNESSYKLKKDSVVIMLRKKDPKQWECVIQDDKKADKKLPKMDDRKDPGDSLMNMMKQMYDEGDDEMKRTIAKAWTESREKMNTGGGGEMGGF</sequence>
<protein>
    <recommendedName>
        <fullName evidence="3">Calcyclin-binding protein</fullName>
    </recommendedName>
</protein>
<evidence type="ECO:0000256" key="2">
    <source>
        <dbReference type="ARBA" id="ARBA00004496"/>
    </source>
</evidence>
<comment type="function">
    <text evidence="9">May be involved in calcium-dependent ubiquitination and subsequent proteasomal degradation of target proteins. Probably serves as a molecular bridge in ubiquitin E3 complexes. Participates in the ubiquitin-mediated degradation of beta-catenin (CTNNB1).</text>
</comment>
<evidence type="ECO:0000256" key="10">
    <source>
        <dbReference type="SAM" id="MobiDB-lite"/>
    </source>
</evidence>
<evidence type="ECO:0000256" key="7">
    <source>
        <dbReference type="ARBA" id="ARBA00022990"/>
    </source>
</evidence>
<dbReference type="Pfam" id="PF04969">
    <property type="entry name" value="CS"/>
    <property type="match status" value="1"/>
</dbReference>
<dbReference type="PANTHER" id="PTHR13164">
    <property type="entry name" value="CALICYLIN BINDING PROTEIN"/>
    <property type="match status" value="1"/>
</dbReference>
<dbReference type="PROSITE" id="PS51048">
    <property type="entry name" value="SGS"/>
    <property type="match status" value="1"/>
</dbReference>
<feature type="region of interest" description="Disordered" evidence="10">
    <location>
        <begin position="99"/>
        <end position="118"/>
    </location>
</feature>
<evidence type="ECO:0000256" key="8">
    <source>
        <dbReference type="ARBA" id="ARBA00023242"/>
    </source>
</evidence>
<dbReference type="PROSITE" id="PS51203">
    <property type="entry name" value="CS"/>
    <property type="match status" value="1"/>
</dbReference>
<dbReference type="GO" id="GO:0005737">
    <property type="term" value="C:cytoplasm"/>
    <property type="evidence" value="ECO:0007669"/>
    <property type="project" value="UniProtKB-SubCell"/>
</dbReference>
<dbReference type="Proteomes" id="UP000682733">
    <property type="component" value="Unassembled WGS sequence"/>
</dbReference>
<dbReference type="SUPFAM" id="SSF49764">
    <property type="entry name" value="HSP20-like chaperones"/>
    <property type="match status" value="1"/>
</dbReference>
<evidence type="ECO:0000259" key="12">
    <source>
        <dbReference type="PROSITE" id="PS51203"/>
    </source>
</evidence>
<feature type="domain" description="SGS" evidence="11">
    <location>
        <begin position="207"/>
        <end position="286"/>
    </location>
</feature>
<dbReference type="CDD" id="cd06468">
    <property type="entry name" value="p23_CacyBP"/>
    <property type="match status" value="1"/>
</dbReference>
<dbReference type="AlphaFoldDB" id="A0A8S2E9F9"/>
<evidence type="ECO:0000256" key="6">
    <source>
        <dbReference type="ARBA" id="ARBA00022786"/>
    </source>
</evidence>
<keyword evidence="5" id="KW-0597">Phosphoprotein</keyword>
<feature type="domain" description="CS" evidence="12">
    <location>
        <begin position="128"/>
        <end position="222"/>
    </location>
</feature>
<keyword evidence="6" id="KW-0833">Ubl conjugation pathway</keyword>
<dbReference type="GO" id="GO:0044548">
    <property type="term" value="F:S100 protein binding"/>
    <property type="evidence" value="ECO:0007669"/>
    <property type="project" value="InterPro"/>
</dbReference>
<evidence type="ECO:0000256" key="5">
    <source>
        <dbReference type="ARBA" id="ARBA00022553"/>
    </source>
</evidence>
<keyword evidence="8" id="KW-0539">Nucleus</keyword>
<dbReference type="GO" id="GO:0007507">
    <property type="term" value="P:heart development"/>
    <property type="evidence" value="ECO:0007669"/>
    <property type="project" value="TreeGrafter"/>
</dbReference>
<evidence type="ECO:0000313" key="14">
    <source>
        <dbReference type="EMBL" id="CAF3978681.1"/>
    </source>
</evidence>
<dbReference type="Proteomes" id="UP000677228">
    <property type="component" value="Unassembled WGS sequence"/>
</dbReference>
<dbReference type="SUPFAM" id="SSF140106">
    <property type="entry name" value="Calcyclin-binding protein-like"/>
    <property type="match status" value="1"/>
</dbReference>
<gene>
    <name evidence="13" type="ORF">OVA965_LOCUS22385</name>
    <name evidence="14" type="ORF">TMI583_LOCUS23099</name>
</gene>
<dbReference type="InterPro" id="IPR015120">
    <property type="entry name" value="Siah-Interact_N"/>
</dbReference>
<feature type="non-terminal residue" evidence="13">
    <location>
        <position position="1"/>
    </location>
</feature>
<dbReference type="InterPro" id="IPR037893">
    <property type="entry name" value="CS_CacyBP"/>
</dbReference>
<evidence type="ECO:0000256" key="9">
    <source>
        <dbReference type="ARBA" id="ARBA00025145"/>
    </source>
</evidence>